<dbReference type="EMBL" id="MN739589">
    <property type="protein sequence ID" value="QHT14772.1"/>
    <property type="molecule type" value="Genomic_DNA"/>
</dbReference>
<keyword evidence="1" id="KW-0472">Membrane</keyword>
<evidence type="ECO:0000256" key="1">
    <source>
        <dbReference type="SAM" id="Phobius"/>
    </source>
</evidence>
<proteinExistence type="predicted"/>
<keyword evidence="1" id="KW-0812">Transmembrane</keyword>
<feature type="transmembrane region" description="Helical" evidence="1">
    <location>
        <begin position="126"/>
        <end position="145"/>
    </location>
</feature>
<dbReference type="AlphaFoldDB" id="A0A6C0DEE2"/>
<accession>A0A6C0DEE2</accession>
<protein>
    <submittedName>
        <fullName evidence="2">Uncharacterized protein</fullName>
    </submittedName>
</protein>
<organism evidence="2">
    <name type="scientific">viral metagenome</name>
    <dbReference type="NCBI Taxonomy" id="1070528"/>
    <lineage>
        <taxon>unclassified sequences</taxon>
        <taxon>metagenomes</taxon>
        <taxon>organismal metagenomes</taxon>
    </lineage>
</organism>
<evidence type="ECO:0000313" key="2">
    <source>
        <dbReference type="EMBL" id="QHT14772.1"/>
    </source>
</evidence>
<reference evidence="2" key="1">
    <citation type="journal article" date="2020" name="Nature">
        <title>Giant virus diversity and host interactions through global metagenomics.</title>
        <authorList>
            <person name="Schulz F."/>
            <person name="Roux S."/>
            <person name="Paez-Espino D."/>
            <person name="Jungbluth S."/>
            <person name="Walsh D.A."/>
            <person name="Denef V.J."/>
            <person name="McMahon K.D."/>
            <person name="Konstantinidis K.T."/>
            <person name="Eloe-Fadrosh E.A."/>
            <person name="Kyrpides N.C."/>
            <person name="Woyke T."/>
        </authorList>
    </citation>
    <scope>NUCLEOTIDE SEQUENCE</scope>
    <source>
        <strain evidence="2">GVMAG-M-3300023174-141</strain>
    </source>
</reference>
<sequence length="273" mass="30412">MANLDQIINHTKTFQDVELASAIGELKKNPAQMQRFLQNQQSRVFNDIVKQKDNTFQKVYGDLNRSTQVQESISMYGKRSKELADIHQQLYDNQQNSATAVMDDKNLANRKYEMNEWSIGDKNDTLFVMSSLFIMLSGLLLLIGLWRVGIISSFLCALLGGPLILIFIFIVVNRSQYTDNLRNKRYWNKQIFEGKYGKIPIPLCPNIVQGIQNAEANIQRAARSGMTATARGLANVSSSAAQELNMFSNTINSQLQGNTASAAASPPVPGSSP</sequence>
<keyword evidence="1" id="KW-1133">Transmembrane helix</keyword>
<feature type="transmembrane region" description="Helical" evidence="1">
    <location>
        <begin position="151"/>
        <end position="172"/>
    </location>
</feature>
<name>A0A6C0DEE2_9ZZZZ</name>